<organism evidence="2">
    <name type="scientific">Timema monikensis</name>
    <dbReference type="NCBI Taxonomy" id="170555"/>
    <lineage>
        <taxon>Eukaryota</taxon>
        <taxon>Metazoa</taxon>
        <taxon>Ecdysozoa</taxon>
        <taxon>Arthropoda</taxon>
        <taxon>Hexapoda</taxon>
        <taxon>Insecta</taxon>
        <taxon>Pterygota</taxon>
        <taxon>Neoptera</taxon>
        <taxon>Polyneoptera</taxon>
        <taxon>Phasmatodea</taxon>
        <taxon>Timematodea</taxon>
        <taxon>Timematoidea</taxon>
        <taxon>Timematidae</taxon>
        <taxon>Timema</taxon>
    </lineage>
</organism>
<gene>
    <name evidence="2" type="ORF">TMSB3V08_LOCUS9923</name>
</gene>
<accession>A0A7R9EFX8</accession>
<keyword evidence="1" id="KW-0472">Membrane</keyword>
<dbReference type="AlphaFoldDB" id="A0A7R9EFX8"/>
<reference evidence="2" key="1">
    <citation type="submission" date="2020-11" db="EMBL/GenBank/DDBJ databases">
        <authorList>
            <person name="Tran Van P."/>
        </authorList>
    </citation>
    <scope>NUCLEOTIDE SEQUENCE</scope>
</reference>
<keyword evidence="1" id="KW-0812">Transmembrane</keyword>
<evidence type="ECO:0000256" key="1">
    <source>
        <dbReference type="SAM" id="Phobius"/>
    </source>
</evidence>
<evidence type="ECO:0000313" key="2">
    <source>
        <dbReference type="EMBL" id="CAD7433242.1"/>
    </source>
</evidence>
<dbReference type="EMBL" id="OB796248">
    <property type="protein sequence ID" value="CAD7433242.1"/>
    <property type="molecule type" value="Genomic_DNA"/>
</dbReference>
<feature type="transmembrane region" description="Helical" evidence="1">
    <location>
        <begin position="27"/>
        <end position="46"/>
    </location>
</feature>
<keyword evidence="1" id="KW-1133">Transmembrane helix</keyword>
<proteinExistence type="predicted"/>
<protein>
    <submittedName>
        <fullName evidence="2">Uncharacterized protein</fullName>
    </submittedName>
</protein>
<name>A0A7R9EFX8_9NEOP</name>
<sequence>MRASLINFLTICTGGHAVYRMLEMLRYSFGPLEILALVLFTLLLTFTDYRPSWVLKHFKADQQQLRCKNESYQLLSSPQVRSSPTSVVRSTRFSNRAGLWSLWMQACASKLYARACTKKQNSSKSIQTNGGVPELVTLSANWMRKLVHVKPLIK</sequence>